<sequence length="75" mass="8667">MSQIDCGDRIRSGDDAKRESGRQRRIVRALFLIYTRLQEVAGIAIRRPMISEDKLGKETRNDPDREIRGPSQVRI</sequence>
<feature type="region of interest" description="Disordered" evidence="1">
    <location>
        <begin position="51"/>
        <end position="75"/>
    </location>
</feature>
<reference evidence="2 3" key="2">
    <citation type="journal article" date="2019" name="G3 (Bethesda)">
        <title>Hybrid Assembly of the Genome of the Entomopathogenic Nematode Steinernema carpocapsae Identifies the X-Chromosome.</title>
        <authorList>
            <person name="Serra L."/>
            <person name="Macchietto M."/>
            <person name="Macias-Munoz A."/>
            <person name="McGill C.J."/>
            <person name="Rodriguez I.M."/>
            <person name="Rodriguez B."/>
            <person name="Murad R."/>
            <person name="Mortazavi A."/>
        </authorList>
    </citation>
    <scope>NUCLEOTIDE SEQUENCE [LARGE SCALE GENOMIC DNA]</scope>
    <source>
        <strain evidence="2 3">ALL</strain>
    </source>
</reference>
<comment type="caution">
    <text evidence="2">The sequence shown here is derived from an EMBL/GenBank/DDBJ whole genome shotgun (WGS) entry which is preliminary data.</text>
</comment>
<accession>A0A4U5P886</accession>
<feature type="compositionally biased region" description="Basic and acidic residues" evidence="1">
    <location>
        <begin position="51"/>
        <end position="68"/>
    </location>
</feature>
<feature type="region of interest" description="Disordered" evidence="1">
    <location>
        <begin position="1"/>
        <end position="20"/>
    </location>
</feature>
<evidence type="ECO:0000313" key="2">
    <source>
        <dbReference type="EMBL" id="TKR92426.1"/>
    </source>
</evidence>
<dbReference type="EMBL" id="AZBU02000002">
    <property type="protein sequence ID" value="TKR92426.1"/>
    <property type="molecule type" value="Genomic_DNA"/>
</dbReference>
<keyword evidence="3" id="KW-1185">Reference proteome</keyword>
<reference evidence="2 3" key="1">
    <citation type="journal article" date="2015" name="Genome Biol.">
        <title>Comparative genomics of Steinernema reveals deeply conserved gene regulatory networks.</title>
        <authorList>
            <person name="Dillman A.R."/>
            <person name="Macchietto M."/>
            <person name="Porter C.F."/>
            <person name="Rogers A."/>
            <person name="Williams B."/>
            <person name="Antoshechkin I."/>
            <person name="Lee M.M."/>
            <person name="Goodwin Z."/>
            <person name="Lu X."/>
            <person name="Lewis E.E."/>
            <person name="Goodrich-Blair H."/>
            <person name="Stock S.P."/>
            <person name="Adams B.J."/>
            <person name="Sternberg P.W."/>
            <person name="Mortazavi A."/>
        </authorList>
    </citation>
    <scope>NUCLEOTIDE SEQUENCE [LARGE SCALE GENOMIC DNA]</scope>
    <source>
        <strain evidence="2 3">ALL</strain>
    </source>
</reference>
<evidence type="ECO:0000256" key="1">
    <source>
        <dbReference type="SAM" id="MobiDB-lite"/>
    </source>
</evidence>
<gene>
    <name evidence="2" type="ORF">L596_007079</name>
</gene>
<proteinExistence type="predicted"/>
<organism evidence="2 3">
    <name type="scientific">Steinernema carpocapsae</name>
    <name type="common">Entomopathogenic nematode</name>
    <dbReference type="NCBI Taxonomy" id="34508"/>
    <lineage>
        <taxon>Eukaryota</taxon>
        <taxon>Metazoa</taxon>
        <taxon>Ecdysozoa</taxon>
        <taxon>Nematoda</taxon>
        <taxon>Chromadorea</taxon>
        <taxon>Rhabditida</taxon>
        <taxon>Tylenchina</taxon>
        <taxon>Panagrolaimomorpha</taxon>
        <taxon>Strongyloidoidea</taxon>
        <taxon>Steinernematidae</taxon>
        <taxon>Steinernema</taxon>
    </lineage>
</organism>
<name>A0A4U5P886_STECR</name>
<dbReference type="AlphaFoldDB" id="A0A4U5P886"/>
<protein>
    <submittedName>
        <fullName evidence="2">Uncharacterized protein</fullName>
    </submittedName>
</protein>
<evidence type="ECO:0000313" key="3">
    <source>
        <dbReference type="Proteomes" id="UP000298663"/>
    </source>
</evidence>
<dbReference type="Proteomes" id="UP000298663">
    <property type="component" value="Unassembled WGS sequence"/>
</dbReference>